<dbReference type="Proteomes" id="UP000030635">
    <property type="component" value="Chromosome"/>
</dbReference>
<keyword evidence="2" id="KW-1185">Reference proteome</keyword>
<evidence type="ECO:0000313" key="1">
    <source>
        <dbReference type="EMBL" id="AIY82757.1"/>
    </source>
</evidence>
<dbReference type="EMBL" id="CP006905">
    <property type="protein sequence ID" value="AIY82757.1"/>
    <property type="molecule type" value="Genomic_DNA"/>
</dbReference>
<sequence>MVYSTGESGIKSLAGFAYQIKVFVYYMSLLKKNQQIEFETLEDVNIKSFERSKIDSNSDSYKCIIGNIEGNIAIQVKRTSISSKSAEKILYNWLVIEKNYNNVNSYILFTDKKYENEDNIFNTNAEELFNKVNNSKKKANALITIVKNMFNGNLEEFKSVYNSIKNKYEFKSMEEIDNEILNRYEEKFQRGGIPEPIYYMRIQELMRYITGEIMKSVSGGNSFICTYSKFIKQVVEICRNIDEDEPVISYSLFKTNNTIDWDDLYVVNSRECIQLNECKLPRRGVETHLMYKTYYESLKCSYMENNKLQKIDEIEDTTYDNYEFSKIILEQDNKDTPINRLIETKGKENSYAPNEQIRYGAAIYLTRDDIEEEKQISWKDDV</sequence>
<evidence type="ECO:0000313" key="2">
    <source>
        <dbReference type="Proteomes" id="UP000030635"/>
    </source>
</evidence>
<evidence type="ECO:0008006" key="3">
    <source>
        <dbReference type="Google" id="ProtNLM"/>
    </source>
</evidence>
<dbReference type="KEGG" id="cbv:U729_316"/>
<name>A0A0A7FT38_9CLOT</name>
<organism evidence="1 2">
    <name type="scientific">Clostridium baratii str. Sullivan</name>
    <dbReference type="NCBI Taxonomy" id="1415775"/>
    <lineage>
        <taxon>Bacteria</taxon>
        <taxon>Bacillati</taxon>
        <taxon>Bacillota</taxon>
        <taxon>Clostridia</taxon>
        <taxon>Eubacteriales</taxon>
        <taxon>Clostridiaceae</taxon>
        <taxon>Clostridium</taxon>
    </lineage>
</organism>
<accession>A0A0A7FT38</accession>
<dbReference type="eggNOG" id="ENOG5030H0H">
    <property type="taxonomic scope" value="Bacteria"/>
</dbReference>
<proteinExistence type="predicted"/>
<dbReference type="HOGENOM" id="CLU_722998_0_0_9"/>
<dbReference type="AlphaFoldDB" id="A0A0A7FT38"/>
<dbReference type="RefSeq" id="WP_052139339.1">
    <property type="nucleotide sequence ID" value="NZ_CP006905.1"/>
</dbReference>
<gene>
    <name evidence="1" type="ORF">U729_316</name>
</gene>
<reference evidence="1 2" key="1">
    <citation type="journal article" date="2015" name="Infect. Genet. Evol.">
        <title>Genomic sequences of six botulinum neurotoxin-producing strains representing three clostridial species illustrate the mobility and diversity of botulinum neurotoxin genes.</title>
        <authorList>
            <person name="Smith T.J."/>
            <person name="Hill K.K."/>
            <person name="Xie G."/>
            <person name="Foley B.T."/>
            <person name="Williamson C.H."/>
            <person name="Foster J.T."/>
            <person name="Johnson S.L."/>
            <person name="Chertkov O."/>
            <person name="Teshima H."/>
            <person name="Gibbons H.S."/>
            <person name="Johnsky L.A."/>
            <person name="Karavis M.A."/>
            <person name="Smith L.A."/>
        </authorList>
    </citation>
    <scope>NUCLEOTIDE SEQUENCE [LARGE SCALE GENOMIC DNA]</scope>
    <source>
        <strain evidence="1">Sullivan</strain>
    </source>
</reference>
<dbReference type="OrthoDB" id="2088137at2"/>
<protein>
    <recommendedName>
        <fullName evidence="3">DUF4297 domain-containing protein</fullName>
    </recommendedName>
</protein>